<dbReference type="InterPro" id="IPR014755">
    <property type="entry name" value="Cu-Rt/internalin_Ig-like"/>
</dbReference>
<evidence type="ECO:0000259" key="2">
    <source>
        <dbReference type="Pfam" id="PF13205"/>
    </source>
</evidence>
<dbReference type="AlphaFoldDB" id="A0A9D1DQG9"/>
<accession>A0A9D1DQG9</accession>
<dbReference type="Pfam" id="PF13205">
    <property type="entry name" value="Big_5"/>
    <property type="match status" value="1"/>
</dbReference>
<reference evidence="3" key="2">
    <citation type="journal article" date="2021" name="PeerJ">
        <title>Extensive microbial diversity within the chicken gut microbiome revealed by metagenomics and culture.</title>
        <authorList>
            <person name="Gilroy R."/>
            <person name="Ravi A."/>
            <person name="Getino M."/>
            <person name="Pursley I."/>
            <person name="Horton D.L."/>
            <person name="Alikhan N.F."/>
            <person name="Baker D."/>
            <person name="Gharbi K."/>
            <person name="Hall N."/>
            <person name="Watson M."/>
            <person name="Adriaenssens E.M."/>
            <person name="Foster-Nyarko E."/>
            <person name="Jarju S."/>
            <person name="Secka A."/>
            <person name="Antonio M."/>
            <person name="Oren A."/>
            <person name="Chaudhuri R.R."/>
            <person name="La Ragione R."/>
            <person name="Hildebrand F."/>
            <person name="Pallen M.J."/>
        </authorList>
    </citation>
    <scope>NUCLEOTIDE SEQUENCE</scope>
    <source>
        <strain evidence="3">ChiSjej1B19-7085</strain>
    </source>
</reference>
<evidence type="ECO:0000313" key="4">
    <source>
        <dbReference type="Proteomes" id="UP000886785"/>
    </source>
</evidence>
<evidence type="ECO:0000256" key="1">
    <source>
        <dbReference type="ARBA" id="ARBA00022729"/>
    </source>
</evidence>
<dbReference type="NCBIfam" id="TIGR01603">
    <property type="entry name" value="maj_tail_phi13"/>
    <property type="match status" value="1"/>
</dbReference>
<proteinExistence type="predicted"/>
<organism evidence="3 4">
    <name type="scientific">Candidatus Gallacutalibacter pullicola</name>
    <dbReference type="NCBI Taxonomy" id="2840830"/>
    <lineage>
        <taxon>Bacteria</taxon>
        <taxon>Bacillati</taxon>
        <taxon>Bacillota</taxon>
        <taxon>Clostridia</taxon>
        <taxon>Eubacteriales</taxon>
        <taxon>Candidatus Gallacutalibacter</taxon>
    </lineage>
</organism>
<feature type="domain" description="SbsA Ig-like" evidence="2">
    <location>
        <begin position="192"/>
        <end position="288"/>
    </location>
</feature>
<protein>
    <submittedName>
        <fullName evidence="3">Ig-like domain-containing protein</fullName>
    </submittedName>
</protein>
<name>A0A9D1DQG9_9FIRM</name>
<reference evidence="3" key="1">
    <citation type="submission" date="2020-10" db="EMBL/GenBank/DDBJ databases">
        <authorList>
            <person name="Gilroy R."/>
        </authorList>
    </citation>
    <scope>NUCLEOTIDE SEQUENCE</scope>
    <source>
        <strain evidence="3">ChiSjej1B19-7085</strain>
    </source>
</reference>
<evidence type="ECO:0000313" key="3">
    <source>
        <dbReference type="EMBL" id="HIR57132.1"/>
    </source>
</evidence>
<gene>
    <name evidence="3" type="ORF">IAA54_05635</name>
</gene>
<dbReference type="InterPro" id="IPR006490">
    <property type="entry name" value="Maj_tail_phi13"/>
</dbReference>
<dbReference type="InterPro" id="IPR032812">
    <property type="entry name" value="SbsA_Ig"/>
</dbReference>
<comment type="caution">
    <text evidence="3">The sequence shown here is derived from an EMBL/GenBank/DDBJ whole genome shotgun (WGS) entry which is preliminary data.</text>
</comment>
<dbReference type="EMBL" id="DVHF01000064">
    <property type="protein sequence ID" value="HIR57132.1"/>
    <property type="molecule type" value="Genomic_DNA"/>
</dbReference>
<keyword evidence="1" id="KW-0732">Signal</keyword>
<dbReference type="Proteomes" id="UP000886785">
    <property type="component" value="Unassembled WGS sequence"/>
</dbReference>
<dbReference type="Gene3D" id="2.60.40.1220">
    <property type="match status" value="1"/>
</dbReference>
<sequence>MASIGVRYPRYCPYTINVQDDGTETEVLGVGKVMGKAMSVNVTINANAVTQYADDGPAEVVAEFNSGTIANENNDLVASVEADLLGKTLTEDGEVISGGDDSPPYCRVGWIESRMLNGKRSYIGQIYTRVKYSPPSKELQTKGESITFGSVTLNGTIMLDKDGNFERHKDFPTLNQAVQYLNQWLNMGGETPELTFTSDPTNDATDVPIASSITVTFSNVIDHGDASLFNATSYDSVPASIIFDATKKIITVKPDENLLASTKYLLVLTGVTDAYNQTLEDTIVSFTTAAGV</sequence>